<protein>
    <submittedName>
        <fullName evidence="1">DUF2971 domain-containing protein</fullName>
    </submittedName>
</protein>
<sequence>MSIFNEIYTIYTNHLSDFTKLKSSIPEHVYHYTSPNGLKSIIESKSIFISDYRFLNDITEIQYFINIVLDELEKSPTYKNTYFYTIIKSHLNNNFIDQFKMPIIYYNNDLKKTRVHNIDKCSYYIFSTSLKPDSLSMWNYYSKVPSNEGYNLKFDLSNLLDQIKFSTKDLINSYISKITKSNASVTGMEIINYGKVNYDISTQRNTALKILDSFYKISTKIPESTFNQDALQFLNHLIRLYAYYQKSQDFSVEDEYRTIIALPKSISSFKNIQIEFPVINGCFAPKLKIALNKWEKLIEEIKISPKNSTNFAKVGLRTFLDYNELEKVDITFSDIKVRF</sequence>
<reference evidence="1 2" key="1">
    <citation type="submission" date="2024-11" db="EMBL/GenBank/DDBJ databases">
        <authorList>
            <person name="Heng Y.C."/>
            <person name="Lim A.C.H."/>
            <person name="Lee J.K.Y."/>
            <person name="Kittelmann S."/>
        </authorList>
    </citation>
    <scope>NUCLEOTIDE SEQUENCE [LARGE SCALE GENOMIC DNA]</scope>
    <source>
        <strain evidence="1 2">WILCCON 0269</strain>
    </source>
</reference>
<dbReference type="Pfam" id="PF11185">
    <property type="entry name" value="DUF2971"/>
    <property type="match status" value="1"/>
</dbReference>
<name>A0ABW8SP70_9CLOT</name>
<dbReference type="EMBL" id="JBJHZX010000024">
    <property type="protein sequence ID" value="MFL0196959.1"/>
    <property type="molecule type" value="Genomic_DNA"/>
</dbReference>
<proteinExistence type="predicted"/>
<dbReference type="RefSeq" id="WP_406793065.1">
    <property type="nucleotide sequence ID" value="NZ_JBJHZX010000024.1"/>
</dbReference>
<comment type="caution">
    <text evidence="1">The sequence shown here is derived from an EMBL/GenBank/DDBJ whole genome shotgun (WGS) entry which is preliminary data.</text>
</comment>
<evidence type="ECO:0000313" key="2">
    <source>
        <dbReference type="Proteomes" id="UP001623660"/>
    </source>
</evidence>
<evidence type="ECO:0000313" key="1">
    <source>
        <dbReference type="EMBL" id="MFL0196959.1"/>
    </source>
</evidence>
<accession>A0ABW8SP70</accession>
<keyword evidence="2" id="KW-1185">Reference proteome</keyword>
<dbReference type="InterPro" id="IPR021352">
    <property type="entry name" value="DUF2971"/>
</dbReference>
<dbReference type="Proteomes" id="UP001623660">
    <property type="component" value="Unassembled WGS sequence"/>
</dbReference>
<organism evidence="1 2">
    <name type="scientific">Candidatus Clostridium eludens</name>
    <dbReference type="NCBI Taxonomy" id="3381663"/>
    <lineage>
        <taxon>Bacteria</taxon>
        <taxon>Bacillati</taxon>
        <taxon>Bacillota</taxon>
        <taxon>Clostridia</taxon>
        <taxon>Eubacteriales</taxon>
        <taxon>Clostridiaceae</taxon>
        <taxon>Clostridium</taxon>
    </lineage>
</organism>
<gene>
    <name evidence="1" type="ORF">ACJDU8_15535</name>
</gene>